<dbReference type="GO" id="GO:0046983">
    <property type="term" value="F:protein dimerization activity"/>
    <property type="evidence" value="ECO:0007669"/>
    <property type="project" value="InterPro"/>
</dbReference>
<dbReference type="InterPro" id="IPR012967">
    <property type="entry name" value="COMT_dimerisation"/>
</dbReference>
<dbReference type="HOGENOM" id="CLU_005533_0_3_1"/>
<keyword evidence="2" id="KW-0808">Transferase</keyword>
<dbReference type="InterPro" id="IPR001077">
    <property type="entry name" value="COMT_C"/>
</dbReference>
<evidence type="ECO:0000256" key="2">
    <source>
        <dbReference type="ARBA" id="ARBA00022679"/>
    </source>
</evidence>
<dbReference type="InterPro" id="IPR016461">
    <property type="entry name" value="COMT-like"/>
</dbReference>
<dbReference type="Gene3D" id="1.10.10.10">
    <property type="entry name" value="Winged helix-like DNA-binding domain superfamily/Winged helix DNA-binding domain"/>
    <property type="match status" value="1"/>
</dbReference>
<dbReference type="PANTHER" id="PTHR43712:SF2">
    <property type="entry name" value="O-METHYLTRANSFERASE CICE"/>
    <property type="match status" value="1"/>
</dbReference>
<dbReference type="EMBL" id="KN818312">
    <property type="protein sequence ID" value="KIL59626.1"/>
    <property type="molecule type" value="Genomic_DNA"/>
</dbReference>
<dbReference type="PANTHER" id="PTHR43712">
    <property type="entry name" value="PUTATIVE (AFU_ORTHOLOGUE AFUA_4G14580)-RELATED"/>
    <property type="match status" value="1"/>
</dbReference>
<evidence type="ECO:0000259" key="4">
    <source>
        <dbReference type="Pfam" id="PF00891"/>
    </source>
</evidence>
<keyword evidence="7" id="KW-1185">Reference proteome</keyword>
<dbReference type="InterPro" id="IPR029063">
    <property type="entry name" value="SAM-dependent_MTases_sf"/>
</dbReference>
<dbReference type="STRING" id="946122.A0A0C2WSA2"/>
<dbReference type="AlphaFoldDB" id="A0A0C2WSA2"/>
<reference evidence="6 7" key="1">
    <citation type="submission" date="2014-04" db="EMBL/GenBank/DDBJ databases">
        <title>Evolutionary Origins and Diversification of the Mycorrhizal Mutualists.</title>
        <authorList>
            <consortium name="DOE Joint Genome Institute"/>
            <consortium name="Mycorrhizal Genomics Consortium"/>
            <person name="Kohler A."/>
            <person name="Kuo A."/>
            <person name="Nagy L.G."/>
            <person name="Floudas D."/>
            <person name="Copeland A."/>
            <person name="Barry K.W."/>
            <person name="Cichocki N."/>
            <person name="Veneault-Fourrey C."/>
            <person name="LaButti K."/>
            <person name="Lindquist E.A."/>
            <person name="Lipzen A."/>
            <person name="Lundell T."/>
            <person name="Morin E."/>
            <person name="Murat C."/>
            <person name="Riley R."/>
            <person name="Ohm R."/>
            <person name="Sun H."/>
            <person name="Tunlid A."/>
            <person name="Henrissat B."/>
            <person name="Grigoriev I.V."/>
            <person name="Hibbett D.S."/>
            <person name="Martin F."/>
        </authorList>
    </citation>
    <scope>NUCLEOTIDE SEQUENCE [LARGE SCALE GENOMIC DNA]</scope>
    <source>
        <strain evidence="6 7">Koide BX008</strain>
    </source>
</reference>
<dbReference type="OrthoDB" id="2410195at2759"/>
<dbReference type="InParanoid" id="A0A0C2WSA2"/>
<dbReference type="Proteomes" id="UP000054549">
    <property type="component" value="Unassembled WGS sequence"/>
</dbReference>
<dbReference type="Gene3D" id="3.40.50.150">
    <property type="entry name" value="Vaccinia Virus protein VP39"/>
    <property type="match status" value="1"/>
</dbReference>
<evidence type="ECO:0000259" key="5">
    <source>
        <dbReference type="Pfam" id="PF08100"/>
    </source>
</evidence>
<evidence type="ECO:0000256" key="3">
    <source>
        <dbReference type="ARBA" id="ARBA00022691"/>
    </source>
</evidence>
<dbReference type="PROSITE" id="PS51683">
    <property type="entry name" value="SAM_OMT_II"/>
    <property type="match status" value="1"/>
</dbReference>
<dbReference type="SUPFAM" id="SSF53335">
    <property type="entry name" value="S-adenosyl-L-methionine-dependent methyltransferases"/>
    <property type="match status" value="1"/>
</dbReference>
<dbReference type="GO" id="GO:0032259">
    <property type="term" value="P:methylation"/>
    <property type="evidence" value="ECO:0007669"/>
    <property type="project" value="UniProtKB-KW"/>
</dbReference>
<dbReference type="SUPFAM" id="SSF46785">
    <property type="entry name" value="Winged helix' DNA-binding domain"/>
    <property type="match status" value="1"/>
</dbReference>
<dbReference type="InterPro" id="IPR036390">
    <property type="entry name" value="WH_DNA-bd_sf"/>
</dbReference>
<dbReference type="GO" id="GO:0008171">
    <property type="term" value="F:O-methyltransferase activity"/>
    <property type="evidence" value="ECO:0007669"/>
    <property type="project" value="InterPro"/>
</dbReference>
<gene>
    <name evidence="6" type="ORF">M378DRAFT_169014</name>
</gene>
<keyword evidence="1" id="KW-0489">Methyltransferase</keyword>
<dbReference type="Pfam" id="PF00891">
    <property type="entry name" value="Methyltransf_2"/>
    <property type="match status" value="1"/>
</dbReference>
<accession>A0A0C2WSA2</accession>
<organism evidence="6 7">
    <name type="scientific">Amanita muscaria (strain Koide BX008)</name>
    <dbReference type="NCBI Taxonomy" id="946122"/>
    <lineage>
        <taxon>Eukaryota</taxon>
        <taxon>Fungi</taxon>
        <taxon>Dikarya</taxon>
        <taxon>Basidiomycota</taxon>
        <taxon>Agaricomycotina</taxon>
        <taxon>Agaricomycetes</taxon>
        <taxon>Agaricomycetidae</taxon>
        <taxon>Agaricales</taxon>
        <taxon>Pluteineae</taxon>
        <taxon>Amanitaceae</taxon>
        <taxon>Amanita</taxon>
    </lineage>
</organism>
<dbReference type="InterPro" id="IPR036388">
    <property type="entry name" value="WH-like_DNA-bd_sf"/>
</dbReference>
<protein>
    <submittedName>
        <fullName evidence="6">Uncharacterized protein</fullName>
    </submittedName>
</protein>
<evidence type="ECO:0000313" key="7">
    <source>
        <dbReference type="Proteomes" id="UP000054549"/>
    </source>
</evidence>
<keyword evidence="3" id="KW-0949">S-adenosyl-L-methionine</keyword>
<name>A0A0C2WSA2_AMAMK</name>
<feature type="domain" description="O-methyltransferase C-terminal" evidence="4">
    <location>
        <begin position="221"/>
        <end position="383"/>
    </location>
</feature>
<proteinExistence type="predicted"/>
<sequence length="468" mass="51405">MEQIRQLLDLINSAVETLDKTCTANGTKVPSLNESFHPTSEAFREDPAAAQATILIGSAALQLAAIVLPPQVSLYNIIGGLWNSAAIRTALESSVTEVLREAGPEGLHVDAIEEKTGIDAQKMARCLRTLTVHHVYREVTPDVFTNTRLSSMLDTSKPSQDIIADPDSKHDNNTSLPSLAGHHLDEMFKSSAYLWETLSDPQTGKSDEPGHAAIGKALSNGKGFFDYLAQPDQKYRQKRFDMAMRATQSFFSQTIFLQAYDWKSLPNDALVVDVGGGVGNVSMVLAKEHPNLNIIIQDQAYVIENGTKFWEAELPDALNSGRVKFEVHDFFKPQPQKAVNVFLMKHIIHDWSDEYSAKILKQLRDSATADTKLICLEAIIPYACSVSNAIDHIAGAAAPEAPEPLPAHWGLVSSIYYYLDMTMLVANNAKERTIGQFEKLFKAAGWKITTVRRASGNVTLAAIEAVPI</sequence>
<evidence type="ECO:0000256" key="1">
    <source>
        <dbReference type="ARBA" id="ARBA00022603"/>
    </source>
</evidence>
<dbReference type="Pfam" id="PF08100">
    <property type="entry name" value="Dimerisation"/>
    <property type="match status" value="1"/>
</dbReference>
<feature type="domain" description="O-methyltransferase dimerisation" evidence="5">
    <location>
        <begin position="76"/>
        <end position="153"/>
    </location>
</feature>
<evidence type="ECO:0000313" key="6">
    <source>
        <dbReference type="EMBL" id="KIL59626.1"/>
    </source>
</evidence>